<feature type="signal peptide" evidence="1">
    <location>
        <begin position="1"/>
        <end position="17"/>
    </location>
</feature>
<proteinExistence type="predicted"/>
<protein>
    <submittedName>
        <fullName evidence="2">Putative secreted protein</fullName>
    </submittedName>
</protein>
<feature type="chain" id="PRO_5014869611" evidence="1">
    <location>
        <begin position="18"/>
        <end position="84"/>
    </location>
</feature>
<sequence length="84" mass="9448">MPYHLLFLALSIKCVAPIIIYKKNLPSTTNTDNRPRFATVWYANASKGFLSQKGTKSHSHTYGKRFAIHSLYGYTPITSRGEVA</sequence>
<evidence type="ECO:0000256" key="1">
    <source>
        <dbReference type="SAM" id="SignalP"/>
    </source>
</evidence>
<accession>A0A2M4B4H3</accession>
<dbReference type="EMBL" id="GGFK01014590">
    <property type="protein sequence ID" value="MBW47911.1"/>
    <property type="molecule type" value="Transcribed_RNA"/>
</dbReference>
<keyword evidence="1" id="KW-0732">Signal</keyword>
<dbReference type="AlphaFoldDB" id="A0A2M4B4H3"/>
<name>A0A2M4B4H3_9DIPT</name>
<reference evidence="2" key="1">
    <citation type="submission" date="2018-01" db="EMBL/GenBank/DDBJ databases">
        <title>An insight into the sialome of Amazonian anophelines.</title>
        <authorList>
            <person name="Ribeiro J.M."/>
            <person name="Scarpassa V."/>
            <person name="Calvo E."/>
        </authorList>
    </citation>
    <scope>NUCLEOTIDE SEQUENCE</scope>
    <source>
        <tissue evidence="2">Salivary glands</tissue>
    </source>
</reference>
<organism evidence="2">
    <name type="scientific">Anopheles triannulatus</name>
    <dbReference type="NCBI Taxonomy" id="58253"/>
    <lineage>
        <taxon>Eukaryota</taxon>
        <taxon>Metazoa</taxon>
        <taxon>Ecdysozoa</taxon>
        <taxon>Arthropoda</taxon>
        <taxon>Hexapoda</taxon>
        <taxon>Insecta</taxon>
        <taxon>Pterygota</taxon>
        <taxon>Neoptera</taxon>
        <taxon>Endopterygota</taxon>
        <taxon>Diptera</taxon>
        <taxon>Nematocera</taxon>
        <taxon>Culicoidea</taxon>
        <taxon>Culicidae</taxon>
        <taxon>Anophelinae</taxon>
        <taxon>Anopheles</taxon>
    </lineage>
</organism>
<evidence type="ECO:0000313" key="2">
    <source>
        <dbReference type="EMBL" id="MBW47911.1"/>
    </source>
</evidence>